<reference evidence="1 2" key="1">
    <citation type="submission" date="2024-04" db="EMBL/GenBank/DDBJ databases">
        <title>Phyllosticta paracitricarpa is synonymous to the EU quarantine fungus P. citricarpa based on phylogenomic analyses.</title>
        <authorList>
            <consortium name="Lawrence Berkeley National Laboratory"/>
            <person name="Van Ingen-Buijs V.A."/>
            <person name="Van Westerhoven A.C."/>
            <person name="Haridas S."/>
            <person name="Skiadas P."/>
            <person name="Martin F."/>
            <person name="Groenewald J.Z."/>
            <person name="Crous P.W."/>
            <person name="Seidl M.F."/>
        </authorList>
    </citation>
    <scope>NUCLEOTIDE SEQUENCE [LARGE SCALE GENOMIC DNA]</scope>
    <source>
        <strain evidence="1 2">CBS 123371</strain>
    </source>
</reference>
<evidence type="ECO:0000313" key="1">
    <source>
        <dbReference type="EMBL" id="KAK7514063.1"/>
    </source>
</evidence>
<evidence type="ECO:0008006" key="3">
    <source>
        <dbReference type="Google" id="ProtNLM"/>
    </source>
</evidence>
<gene>
    <name evidence="1" type="ORF">IWZ03DRAFT_383734</name>
</gene>
<dbReference type="Proteomes" id="UP001363622">
    <property type="component" value="Unassembled WGS sequence"/>
</dbReference>
<proteinExistence type="predicted"/>
<accession>A0ABR1KL89</accession>
<evidence type="ECO:0000313" key="2">
    <source>
        <dbReference type="Proteomes" id="UP001363622"/>
    </source>
</evidence>
<dbReference type="EMBL" id="JBBPHU010000009">
    <property type="protein sequence ID" value="KAK7514063.1"/>
    <property type="molecule type" value="Genomic_DNA"/>
</dbReference>
<sequence length="94" mass="10415">MVVKRQRRDRLVLSCCIALLFSIACSALRLITTLSPQSFLLSKISRCLHCLPRPVARAHCAKSQGKAARGWLTLTDQAQRRSPAMSPSSYLCLS</sequence>
<protein>
    <recommendedName>
        <fullName evidence="3">Secreted protein</fullName>
    </recommendedName>
</protein>
<organism evidence="1 2">
    <name type="scientific">Phyllosticta citriasiana</name>
    <dbReference type="NCBI Taxonomy" id="595635"/>
    <lineage>
        <taxon>Eukaryota</taxon>
        <taxon>Fungi</taxon>
        <taxon>Dikarya</taxon>
        <taxon>Ascomycota</taxon>
        <taxon>Pezizomycotina</taxon>
        <taxon>Dothideomycetes</taxon>
        <taxon>Dothideomycetes incertae sedis</taxon>
        <taxon>Botryosphaeriales</taxon>
        <taxon>Phyllostictaceae</taxon>
        <taxon>Phyllosticta</taxon>
    </lineage>
</organism>
<keyword evidence="2" id="KW-1185">Reference proteome</keyword>
<dbReference type="PROSITE" id="PS51257">
    <property type="entry name" value="PROKAR_LIPOPROTEIN"/>
    <property type="match status" value="1"/>
</dbReference>
<name>A0ABR1KL89_9PEZI</name>
<comment type="caution">
    <text evidence="1">The sequence shown here is derived from an EMBL/GenBank/DDBJ whole genome shotgun (WGS) entry which is preliminary data.</text>
</comment>